<name>A0A672Z0K7_9TELE</name>
<dbReference type="Gene3D" id="2.60.40.10">
    <property type="entry name" value="Immunoglobulins"/>
    <property type="match status" value="2"/>
</dbReference>
<dbReference type="Proteomes" id="UP000472271">
    <property type="component" value="Chromosome 1"/>
</dbReference>
<gene>
    <name evidence="4" type="primary">LOC115417063</name>
</gene>
<dbReference type="PROSITE" id="PS50835">
    <property type="entry name" value="IG_LIKE"/>
    <property type="match status" value="2"/>
</dbReference>
<keyword evidence="1" id="KW-0812">Transmembrane</keyword>
<dbReference type="InterPro" id="IPR007110">
    <property type="entry name" value="Ig-like_dom"/>
</dbReference>
<dbReference type="SMART" id="SM00408">
    <property type="entry name" value="IGc2"/>
    <property type="match status" value="1"/>
</dbReference>
<sequence>MGLTVAAGGFILLLLCGSVHLPHAREDQCEGRFSGPVTSVRDPNLQVNVNRGGVLISSWTELRCVSECCLPSQPSYIWYKNGHRVEEESSVYRDIFDNVDSVYCAVKGLENFPSPQICVHMNTCNNIIYMEQKMIAFSGSSVDISCSYSGRGYDGPKFWFSPERSHLWRNLSTPEDLSRDPQYNGRVKTSVGKGRSTLTITNLRGTDSAQYRFQIGGRFNTLPGTTLFVIALQVQGISVTVSQAGTEAELRCQSSCIPAGPLSYVWFQNGQKHRTENSSTYTDQFQPGDNVSCAFIGYEDYRSPSIEPCRLPSVSVSPSGQIVEGSSVTLSCSSDVKAAADYTWYKEDEDSPVASGQIFTITHVRLEHSGNYYCEVQDSKGRYKSMVHLFVVTKNLTVLIMNIIRLTLLVLLVLSVLLVNLWTRKKKGKTQRFNTEPTEFVEMRER</sequence>
<feature type="signal peptide" evidence="2">
    <location>
        <begin position="1"/>
        <end position="24"/>
    </location>
</feature>
<dbReference type="InParanoid" id="A0A672Z0K7"/>
<dbReference type="RefSeq" id="XP_029986888.1">
    <property type="nucleotide sequence ID" value="XM_030131028.1"/>
</dbReference>
<keyword evidence="2" id="KW-0732">Signal</keyword>
<evidence type="ECO:0000256" key="1">
    <source>
        <dbReference type="SAM" id="Phobius"/>
    </source>
</evidence>
<reference evidence="4" key="3">
    <citation type="submission" date="2025-09" db="UniProtKB">
        <authorList>
            <consortium name="Ensembl"/>
        </authorList>
    </citation>
    <scope>IDENTIFICATION</scope>
</reference>
<evidence type="ECO:0000256" key="2">
    <source>
        <dbReference type="SAM" id="SignalP"/>
    </source>
</evidence>
<accession>A0A672Z0K7</accession>
<feature type="domain" description="Ig-like" evidence="3">
    <location>
        <begin position="115"/>
        <end position="211"/>
    </location>
</feature>
<keyword evidence="5" id="KW-1185">Reference proteome</keyword>
<evidence type="ECO:0000259" key="3">
    <source>
        <dbReference type="PROSITE" id="PS50835"/>
    </source>
</evidence>
<dbReference type="GeneID" id="115417063"/>
<evidence type="ECO:0000313" key="5">
    <source>
        <dbReference type="Proteomes" id="UP000472271"/>
    </source>
</evidence>
<keyword evidence="1" id="KW-1133">Transmembrane helix</keyword>
<feature type="domain" description="Ig-like" evidence="3">
    <location>
        <begin position="312"/>
        <end position="390"/>
    </location>
</feature>
<dbReference type="RefSeq" id="XP_029986896.1">
    <property type="nucleotide sequence ID" value="XM_030131036.1"/>
</dbReference>
<dbReference type="SMART" id="SM00409">
    <property type="entry name" value="IG"/>
    <property type="match status" value="2"/>
</dbReference>
<dbReference type="PANTHER" id="PTHR46013">
    <property type="entry name" value="VASCULAR CELL ADHESION MOLECULE 1"/>
    <property type="match status" value="1"/>
</dbReference>
<keyword evidence="1" id="KW-0472">Membrane</keyword>
<feature type="transmembrane region" description="Helical" evidence="1">
    <location>
        <begin position="403"/>
        <end position="422"/>
    </location>
</feature>
<organism evidence="4 5">
    <name type="scientific">Sphaeramia orbicularis</name>
    <name type="common">orbiculate cardinalfish</name>
    <dbReference type="NCBI Taxonomy" id="375764"/>
    <lineage>
        <taxon>Eukaryota</taxon>
        <taxon>Metazoa</taxon>
        <taxon>Chordata</taxon>
        <taxon>Craniata</taxon>
        <taxon>Vertebrata</taxon>
        <taxon>Euteleostomi</taxon>
        <taxon>Actinopterygii</taxon>
        <taxon>Neopterygii</taxon>
        <taxon>Teleostei</taxon>
        <taxon>Neoteleostei</taxon>
        <taxon>Acanthomorphata</taxon>
        <taxon>Gobiaria</taxon>
        <taxon>Kurtiformes</taxon>
        <taxon>Apogonoidei</taxon>
        <taxon>Apogonidae</taxon>
        <taxon>Apogoninae</taxon>
        <taxon>Sphaeramia</taxon>
    </lineage>
</organism>
<dbReference type="InterPro" id="IPR003599">
    <property type="entry name" value="Ig_sub"/>
</dbReference>
<dbReference type="InterPro" id="IPR003598">
    <property type="entry name" value="Ig_sub2"/>
</dbReference>
<dbReference type="Pfam" id="PF13895">
    <property type="entry name" value="Ig_2"/>
    <property type="match status" value="1"/>
</dbReference>
<dbReference type="OrthoDB" id="10039395at2759"/>
<dbReference type="Ensembl" id="ENSSORT00005010621.1">
    <property type="protein sequence ID" value="ENSSORP00005010288.1"/>
    <property type="gene ID" value="ENSSORG00005005568.1"/>
</dbReference>
<protein>
    <submittedName>
        <fullName evidence="4">B-cell receptor CD22-like</fullName>
    </submittedName>
</protein>
<evidence type="ECO:0000313" key="4">
    <source>
        <dbReference type="Ensembl" id="ENSSORP00005010288.1"/>
    </source>
</evidence>
<dbReference type="AlphaFoldDB" id="A0A672Z0K7"/>
<dbReference type="InterPro" id="IPR036179">
    <property type="entry name" value="Ig-like_dom_sf"/>
</dbReference>
<dbReference type="PANTHER" id="PTHR46013:SF4">
    <property type="entry name" value="B-CELL RECEPTOR CD22-RELATED"/>
    <property type="match status" value="1"/>
</dbReference>
<reference evidence="4" key="1">
    <citation type="submission" date="2019-06" db="EMBL/GenBank/DDBJ databases">
        <authorList>
            <consortium name="Wellcome Sanger Institute Data Sharing"/>
        </authorList>
    </citation>
    <scope>NUCLEOTIDE SEQUENCE [LARGE SCALE GENOMIC DNA]</scope>
</reference>
<dbReference type="InterPro" id="IPR013783">
    <property type="entry name" value="Ig-like_fold"/>
</dbReference>
<reference evidence="4" key="2">
    <citation type="submission" date="2025-08" db="UniProtKB">
        <authorList>
            <consortium name="Ensembl"/>
        </authorList>
    </citation>
    <scope>IDENTIFICATION</scope>
</reference>
<proteinExistence type="predicted"/>
<feature type="chain" id="PRO_5025523239" evidence="2">
    <location>
        <begin position="25"/>
        <end position="446"/>
    </location>
</feature>
<dbReference type="SUPFAM" id="SSF48726">
    <property type="entry name" value="Immunoglobulin"/>
    <property type="match status" value="2"/>
</dbReference>